<evidence type="ECO:0000313" key="1">
    <source>
        <dbReference type="EMBL" id="EYC04899.1"/>
    </source>
</evidence>
<proteinExistence type="predicted"/>
<comment type="caution">
    <text evidence="1">The sequence shown here is derived from an EMBL/GenBank/DDBJ whole genome shotgun (WGS) entry which is preliminary data.</text>
</comment>
<accession>A0A016TPE8</accession>
<keyword evidence="2" id="KW-1185">Reference proteome</keyword>
<sequence>MGIAMSDPTIHGHCSKTNDNALGLVDSINCQTLPGPEEGDLAETLAENNEDYTNFGWSACIVDPAWKERELCLRLNDNKW</sequence>
<gene>
    <name evidence="1" type="primary">Acey_s0085.g1853</name>
    <name evidence="1" type="ORF">Y032_0085g1853</name>
</gene>
<dbReference type="Proteomes" id="UP000024635">
    <property type="component" value="Unassembled WGS sequence"/>
</dbReference>
<dbReference type="EMBL" id="JARK01001421">
    <property type="protein sequence ID" value="EYC04899.1"/>
    <property type="molecule type" value="Genomic_DNA"/>
</dbReference>
<evidence type="ECO:0000313" key="2">
    <source>
        <dbReference type="Proteomes" id="UP000024635"/>
    </source>
</evidence>
<organism evidence="1 2">
    <name type="scientific">Ancylostoma ceylanicum</name>
    <dbReference type="NCBI Taxonomy" id="53326"/>
    <lineage>
        <taxon>Eukaryota</taxon>
        <taxon>Metazoa</taxon>
        <taxon>Ecdysozoa</taxon>
        <taxon>Nematoda</taxon>
        <taxon>Chromadorea</taxon>
        <taxon>Rhabditida</taxon>
        <taxon>Rhabditina</taxon>
        <taxon>Rhabditomorpha</taxon>
        <taxon>Strongyloidea</taxon>
        <taxon>Ancylostomatidae</taxon>
        <taxon>Ancylostomatinae</taxon>
        <taxon>Ancylostoma</taxon>
    </lineage>
</organism>
<dbReference type="OrthoDB" id="10548025at2759"/>
<name>A0A016TPE8_9BILA</name>
<reference evidence="2" key="1">
    <citation type="journal article" date="2015" name="Nat. Genet.">
        <title>The genome and transcriptome of the zoonotic hookworm Ancylostoma ceylanicum identify infection-specific gene families.</title>
        <authorList>
            <person name="Schwarz E.M."/>
            <person name="Hu Y."/>
            <person name="Antoshechkin I."/>
            <person name="Miller M.M."/>
            <person name="Sternberg P.W."/>
            <person name="Aroian R.V."/>
        </authorList>
    </citation>
    <scope>NUCLEOTIDE SEQUENCE</scope>
    <source>
        <strain evidence="2">HY135</strain>
    </source>
</reference>
<protein>
    <submittedName>
        <fullName evidence="1">Uncharacterized protein</fullName>
    </submittedName>
</protein>
<dbReference type="AlphaFoldDB" id="A0A016TPE8"/>